<dbReference type="Proteomes" id="UP000494206">
    <property type="component" value="Unassembled WGS sequence"/>
</dbReference>
<organism evidence="2 3">
    <name type="scientific">Caenorhabditis bovis</name>
    <dbReference type="NCBI Taxonomy" id="2654633"/>
    <lineage>
        <taxon>Eukaryota</taxon>
        <taxon>Metazoa</taxon>
        <taxon>Ecdysozoa</taxon>
        <taxon>Nematoda</taxon>
        <taxon>Chromadorea</taxon>
        <taxon>Rhabditida</taxon>
        <taxon>Rhabditina</taxon>
        <taxon>Rhabditomorpha</taxon>
        <taxon>Rhabditoidea</taxon>
        <taxon>Rhabditidae</taxon>
        <taxon>Peloderinae</taxon>
        <taxon>Caenorhabditis</taxon>
    </lineage>
</organism>
<keyword evidence="1" id="KW-0732">Signal</keyword>
<sequence>MLTPLFLLLLFDALLTIFAQNSHNIVVDVTEYGINSYLSGMRYYFNNSLANWSPPNMGYSTCFCGIVLQNHTIAMLKIDEFKPELSDNFFNVTLNGVDLEISGNYDRNFLFFHTSNPYKARISTSHVSIGPLIPIAYSGLPFVYMNLTCDIQDFEIDETLTNGWLVTSLIENAIKSNFKNHLCHQLASILDERIREDISMLELHFPIIHDSANINYRIVKHPIQLASRAIRYYLDGTTTDSERFRADFRPPIVENSKRHLIYHIHDRLLSEVAQTLCDKGYFDSSKLEILLRLKSQIADETIDNSFNAALFARIADVLRSHYRLPLPLVLGASIADVMFESHSRFITVHTNLDFLVDIQQF</sequence>
<feature type="chain" id="PRO_5035906186" description="Lipid-binding serum glycoprotein C-terminal domain-containing protein" evidence="1">
    <location>
        <begin position="20"/>
        <end position="361"/>
    </location>
</feature>
<protein>
    <recommendedName>
        <fullName evidence="4">Lipid-binding serum glycoprotein C-terminal domain-containing protein</fullName>
    </recommendedName>
</protein>
<dbReference type="Gene3D" id="3.15.10.10">
    <property type="entry name" value="Bactericidal permeability-increasing protein, domain 1"/>
    <property type="match status" value="1"/>
</dbReference>
<keyword evidence="3" id="KW-1185">Reference proteome</keyword>
<name>A0A8S1ESV4_9PELO</name>
<dbReference type="AlphaFoldDB" id="A0A8S1ESV4"/>
<comment type="caution">
    <text evidence="2">The sequence shown here is derived from an EMBL/GenBank/DDBJ whole genome shotgun (WGS) entry which is preliminary data.</text>
</comment>
<evidence type="ECO:0008006" key="4">
    <source>
        <dbReference type="Google" id="ProtNLM"/>
    </source>
</evidence>
<evidence type="ECO:0000256" key="1">
    <source>
        <dbReference type="SAM" id="SignalP"/>
    </source>
</evidence>
<dbReference type="EMBL" id="CADEPM010000004">
    <property type="protein sequence ID" value="CAB3405107.1"/>
    <property type="molecule type" value="Genomic_DNA"/>
</dbReference>
<dbReference type="SUPFAM" id="SSF55394">
    <property type="entry name" value="Bactericidal permeability-increasing protein, BPI"/>
    <property type="match status" value="1"/>
</dbReference>
<gene>
    <name evidence="2" type="ORF">CBOVIS_LOCUS7342</name>
</gene>
<reference evidence="2 3" key="1">
    <citation type="submission" date="2020-04" db="EMBL/GenBank/DDBJ databases">
        <authorList>
            <person name="Laetsch R D."/>
            <person name="Stevens L."/>
            <person name="Kumar S."/>
            <person name="Blaxter L. M."/>
        </authorList>
    </citation>
    <scope>NUCLEOTIDE SEQUENCE [LARGE SCALE GENOMIC DNA]</scope>
</reference>
<evidence type="ECO:0000313" key="3">
    <source>
        <dbReference type="Proteomes" id="UP000494206"/>
    </source>
</evidence>
<dbReference type="InterPro" id="IPR017943">
    <property type="entry name" value="Bactericidal_perm-incr_a/b_dom"/>
</dbReference>
<accession>A0A8S1ESV4</accession>
<evidence type="ECO:0000313" key="2">
    <source>
        <dbReference type="EMBL" id="CAB3405107.1"/>
    </source>
</evidence>
<feature type="signal peptide" evidence="1">
    <location>
        <begin position="1"/>
        <end position="19"/>
    </location>
</feature>
<dbReference type="GO" id="GO:0008289">
    <property type="term" value="F:lipid binding"/>
    <property type="evidence" value="ECO:0007669"/>
    <property type="project" value="InterPro"/>
</dbReference>
<proteinExistence type="predicted"/>
<dbReference type="OrthoDB" id="5825140at2759"/>